<keyword evidence="1" id="KW-0812">Transmembrane</keyword>
<feature type="transmembrane region" description="Helical" evidence="1">
    <location>
        <begin position="138"/>
        <end position="161"/>
    </location>
</feature>
<feature type="transmembrane region" description="Helical" evidence="1">
    <location>
        <begin position="20"/>
        <end position="39"/>
    </location>
</feature>
<name>A0ABP1RY70_9HEXA</name>
<sequence>MSGQPIDYIGLILNAIVIKFWLASPLVIFASGLFFHMMIPIGPLQLIASGLFPFKEYESLHQSKILVVIEILVGLLISNEIARALSLILSVIIIFLYMTTKALGRIDELHQRNRNAALKQYNILYILHSFGKEDTTHFLCQTLIVGYCILGLAASATIMGLGKLPIAIYWLFPLITFIGVFSMVVALPLATRFSSAMKTNWYIGVYRKRTKFHRKSVMALRRVSFYFGAMREITDEFKLIYFSSVIDRFTDFLLLQNT</sequence>
<proteinExistence type="predicted"/>
<keyword evidence="1" id="KW-0472">Membrane</keyword>
<keyword evidence="3" id="KW-1185">Reference proteome</keyword>
<accession>A0ABP1RY70</accession>
<organism evidence="2 3">
    <name type="scientific">Orchesella dallaii</name>
    <dbReference type="NCBI Taxonomy" id="48710"/>
    <lineage>
        <taxon>Eukaryota</taxon>
        <taxon>Metazoa</taxon>
        <taxon>Ecdysozoa</taxon>
        <taxon>Arthropoda</taxon>
        <taxon>Hexapoda</taxon>
        <taxon>Collembola</taxon>
        <taxon>Entomobryomorpha</taxon>
        <taxon>Entomobryoidea</taxon>
        <taxon>Orchesellidae</taxon>
        <taxon>Orchesellinae</taxon>
        <taxon>Orchesella</taxon>
    </lineage>
</organism>
<feature type="transmembrane region" description="Helical" evidence="1">
    <location>
        <begin position="84"/>
        <end position="104"/>
    </location>
</feature>
<protein>
    <submittedName>
        <fullName evidence="2">Uncharacterized protein</fullName>
    </submittedName>
</protein>
<evidence type="ECO:0000256" key="1">
    <source>
        <dbReference type="SAM" id="Phobius"/>
    </source>
</evidence>
<evidence type="ECO:0000313" key="2">
    <source>
        <dbReference type="EMBL" id="CAL8138908.1"/>
    </source>
</evidence>
<reference evidence="2 3" key="1">
    <citation type="submission" date="2024-08" db="EMBL/GenBank/DDBJ databases">
        <authorList>
            <person name="Cucini C."/>
            <person name="Frati F."/>
        </authorList>
    </citation>
    <scope>NUCLEOTIDE SEQUENCE [LARGE SCALE GENOMIC DNA]</scope>
</reference>
<feature type="transmembrane region" description="Helical" evidence="1">
    <location>
        <begin position="167"/>
        <end position="190"/>
    </location>
</feature>
<dbReference type="EMBL" id="CAXLJM020000124">
    <property type="protein sequence ID" value="CAL8138908.1"/>
    <property type="molecule type" value="Genomic_DNA"/>
</dbReference>
<keyword evidence="1" id="KW-1133">Transmembrane helix</keyword>
<dbReference type="Proteomes" id="UP001642540">
    <property type="component" value="Unassembled WGS sequence"/>
</dbReference>
<comment type="caution">
    <text evidence="2">The sequence shown here is derived from an EMBL/GenBank/DDBJ whole genome shotgun (WGS) entry which is preliminary data.</text>
</comment>
<evidence type="ECO:0000313" key="3">
    <source>
        <dbReference type="Proteomes" id="UP001642540"/>
    </source>
</evidence>
<gene>
    <name evidence="2" type="ORF">ODALV1_LOCUS27591</name>
</gene>